<accession>A0ABN9KX05</accession>
<keyword evidence="3" id="KW-1185">Reference proteome</keyword>
<organism evidence="2 3">
    <name type="scientific">Ranitomeya imitator</name>
    <name type="common">mimic poison frog</name>
    <dbReference type="NCBI Taxonomy" id="111125"/>
    <lineage>
        <taxon>Eukaryota</taxon>
        <taxon>Metazoa</taxon>
        <taxon>Chordata</taxon>
        <taxon>Craniata</taxon>
        <taxon>Vertebrata</taxon>
        <taxon>Euteleostomi</taxon>
        <taxon>Amphibia</taxon>
        <taxon>Batrachia</taxon>
        <taxon>Anura</taxon>
        <taxon>Neobatrachia</taxon>
        <taxon>Hyloidea</taxon>
        <taxon>Dendrobatidae</taxon>
        <taxon>Dendrobatinae</taxon>
        <taxon>Ranitomeya</taxon>
    </lineage>
</organism>
<dbReference type="InterPro" id="IPR028054">
    <property type="entry name" value="DUF4481"/>
</dbReference>
<evidence type="ECO:0000256" key="1">
    <source>
        <dbReference type="SAM" id="MobiDB-lite"/>
    </source>
</evidence>
<comment type="caution">
    <text evidence="2">The sequence shown here is derived from an EMBL/GenBank/DDBJ whole genome shotgun (WGS) entry which is preliminary data.</text>
</comment>
<gene>
    <name evidence="2" type="ORF">RIMI_LOCUS3052769</name>
</gene>
<dbReference type="PANTHER" id="PTHR31193:SF1">
    <property type="entry name" value="TRANSMEMBRANE PROTEIN 268"/>
    <property type="match status" value="1"/>
</dbReference>
<evidence type="ECO:0000313" key="3">
    <source>
        <dbReference type="Proteomes" id="UP001176940"/>
    </source>
</evidence>
<dbReference type="Pfam" id="PF14800">
    <property type="entry name" value="DUF4481"/>
    <property type="match status" value="1"/>
</dbReference>
<reference evidence="2" key="1">
    <citation type="submission" date="2023-07" db="EMBL/GenBank/DDBJ databases">
        <authorList>
            <person name="Stuckert A."/>
        </authorList>
    </citation>
    <scope>NUCLEOTIDE SEQUENCE</scope>
</reference>
<sequence length="363" mass="41122">MTSRSCDRDVITPWDRKLVTELQGALGSEGQCQTSRLKCVSSSCKMKTLTIWTSPPVPQTWIRLNTSGTSCLTPSTNVTLFHRLSRSWSLQWQIIDRSAPYTSRAEQAEQCLRRLQECGVQVPVEQCKDSLQIPALIPEVHRYIFFNSRGFIMILAMINVNTDIRLAAANEIFMEYNVLLGISDRSRNYNFKPISINQVQSIVNVDNVLAAFTDHELMMRYVGYLMESVAPKMAYKLRPPASSEMHSTSMSCMNAHHDDSIAEQKTAKQEPSDVAAFWLCSVAVTPWQYPTFYDGPLEPQDLVCPGVPYERPEPVWPHGRQKLEPTSSPQDRTPSNVPCIEVTDEQDESLRSLLSGTPDYHRQ</sequence>
<name>A0ABN9KX05_9NEOB</name>
<proteinExistence type="predicted"/>
<protein>
    <submittedName>
        <fullName evidence="2">Uncharacterized protein</fullName>
    </submittedName>
</protein>
<evidence type="ECO:0000313" key="2">
    <source>
        <dbReference type="EMBL" id="CAJ0927527.1"/>
    </source>
</evidence>
<dbReference type="EMBL" id="CAUEEQ010004447">
    <property type="protein sequence ID" value="CAJ0927527.1"/>
    <property type="molecule type" value="Genomic_DNA"/>
</dbReference>
<feature type="compositionally biased region" description="Polar residues" evidence="1">
    <location>
        <begin position="324"/>
        <end position="336"/>
    </location>
</feature>
<dbReference type="PANTHER" id="PTHR31193">
    <property type="entry name" value="TRANSMEMBRANE PROTEIN C9ORF91"/>
    <property type="match status" value="1"/>
</dbReference>
<feature type="region of interest" description="Disordered" evidence="1">
    <location>
        <begin position="313"/>
        <end position="363"/>
    </location>
</feature>
<dbReference type="Proteomes" id="UP001176940">
    <property type="component" value="Unassembled WGS sequence"/>
</dbReference>